<dbReference type="Gene3D" id="3.40.50.410">
    <property type="entry name" value="von Willebrand factor, type A domain"/>
    <property type="match status" value="1"/>
</dbReference>
<dbReference type="SMART" id="SM00327">
    <property type="entry name" value="VWA"/>
    <property type="match status" value="1"/>
</dbReference>
<protein>
    <recommendedName>
        <fullName evidence="2">VWFA domain-containing protein</fullName>
    </recommendedName>
</protein>
<dbReference type="EMBL" id="QEAN01000467">
    <property type="protein sequence ID" value="TPX35614.1"/>
    <property type="molecule type" value="Genomic_DNA"/>
</dbReference>
<proteinExistence type="predicted"/>
<comment type="caution">
    <text evidence="3">The sequence shown here is derived from an EMBL/GenBank/DDBJ whole genome shotgun (WGS) entry which is preliminary data.</text>
</comment>
<evidence type="ECO:0000313" key="6">
    <source>
        <dbReference type="Proteomes" id="UP000320475"/>
    </source>
</evidence>
<dbReference type="InterPro" id="IPR027417">
    <property type="entry name" value="P-loop_NTPase"/>
</dbReference>
<dbReference type="PANTHER" id="PTHR24020">
    <property type="entry name" value="COLLAGEN ALPHA"/>
    <property type="match status" value="1"/>
</dbReference>
<dbReference type="SUPFAM" id="SSF53300">
    <property type="entry name" value="vWA-like"/>
    <property type="match status" value="1"/>
</dbReference>
<evidence type="ECO:0000256" key="1">
    <source>
        <dbReference type="SAM" id="MobiDB-lite"/>
    </source>
</evidence>
<name>A0A507CAQ1_9FUNG</name>
<dbReference type="VEuPathDB" id="FungiDB:SeMB42_g07156"/>
<dbReference type="PROSITE" id="PS50234">
    <property type="entry name" value="VWFA"/>
    <property type="match status" value="1"/>
</dbReference>
<feature type="region of interest" description="Disordered" evidence="1">
    <location>
        <begin position="619"/>
        <end position="648"/>
    </location>
</feature>
<dbReference type="Pfam" id="PF00092">
    <property type="entry name" value="VWA"/>
    <property type="match status" value="1"/>
</dbReference>
<feature type="compositionally biased region" description="Low complexity" evidence="1">
    <location>
        <begin position="741"/>
        <end position="754"/>
    </location>
</feature>
<feature type="domain" description="VWFA" evidence="2">
    <location>
        <begin position="28"/>
        <end position="201"/>
    </location>
</feature>
<evidence type="ECO:0000259" key="2">
    <source>
        <dbReference type="PROSITE" id="PS50234"/>
    </source>
</evidence>
<feature type="region of interest" description="Disordered" evidence="1">
    <location>
        <begin position="738"/>
        <end position="758"/>
    </location>
</feature>
<evidence type="ECO:0000313" key="3">
    <source>
        <dbReference type="EMBL" id="TPX34595.1"/>
    </source>
</evidence>
<dbReference type="InterPro" id="IPR050525">
    <property type="entry name" value="ECM_Assembly_Org"/>
</dbReference>
<dbReference type="InterPro" id="IPR036465">
    <property type="entry name" value="vWFA_dom_sf"/>
</dbReference>
<sequence>MSDSLKVFTGRGLRMVEDLNRDWKHRQTVIAIADSSASVRAEFTTEQRLMEHVISQFGEDDTDGEEASEYCAIQFSDQAEMVCPPTKDASNVVEAINGMKYLGGGTNIYAALEMALGVVKTGGRGRYQIWLITDGAYNGLNPNSVVLSLRQMGALITVIGVGCTNRNGLNLIASPNRVFFPKNFDAAIEMVQSGTTHIDEINFRVTLMKESNRLTDAVPFKLKIQNDTRSVIKSNSKVVIAAKSKFWERVIVAIGNDVLEQGAQELDFQLECRPEMKSVGFAKALERLEEVVSISLLTGSNLTIDSRVREKGFCLPLDMFAQDLHDIKPLKLKGTKYYIPPVQNFNICILGRPGTGKSSFIGTLDGCLSAHPTDNILNANRGARSTEHFVQLSNVYRLETISKMAVEFFDTPGYEGYNDDAAANYRGVDLGLLLAGYLPENIKLVRDSLDGRVFGIDDIPEDQRLSVKEAWSRAIHCGILFIHAGSIDTDLDYEAKIASEWTRVHNRILIVVVSQIDRVAPEEHPALIERVSQTTCVDEKYIFLLKNYCALGKSELQKDFAIDKMSLQILHAALTGAQTFLKRWHSTIDQIKKEGTEKLHHLVLLPSSDSITKDRVKTLPANPTYPSPPREVRSLSLTPPASATPSADSATVLLKLVRKLVKSSIPADSPISQQERKRIEEIMVDYPDSQEAKDWRRMLGMFYDSDGVPLDEEDEEKETLESFGNSIRRYLKRHPEPVIPDSSASDITTNSSSADEFDIGMGTENEFLFAM</sequence>
<reference evidence="5 6" key="1">
    <citation type="journal article" date="2019" name="Sci. Rep.">
        <title>Comparative genomics of chytrid fungi reveal insights into the obligate biotrophic and pathogenic lifestyle of Synchytrium endobioticum.</title>
        <authorList>
            <person name="van de Vossenberg B.T.L.H."/>
            <person name="Warris S."/>
            <person name="Nguyen H.D.T."/>
            <person name="van Gent-Pelzer M.P.E."/>
            <person name="Joly D.L."/>
            <person name="van de Geest H.C."/>
            <person name="Bonants P.J.M."/>
            <person name="Smith D.S."/>
            <person name="Levesque C.A."/>
            <person name="van der Lee T.A.J."/>
        </authorList>
    </citation>
    <scope>NUCLEOTIDE SEQUENCE [LARGE SCALE GENOMIC DNA]</scope>
    <source>
        <strain evidence="3 6">LEV6574</strain>
        <strain evidence="4 5">MB42</strain>
    </source>
</reference>
<evidence type="ECO:0000313" key="5">
    <source>
        <dbReference type="Proteomes" id="UP000317494"/>
    </source>
</evidence>
<dbReference type="Gene3D" id="3.40.50.300">
    <property type="entry name" value="P-loop containing nucleotide triphosphate hydrolases"/>
    <property type="match status" value="1"/>
</dbReference>
<dbReference type="OrthoDB" id="6022609at2759"/>
<evidence type="ECO:0000313" key="4">
    <source>
        <dbReference type="EMBL" id="TPX35614.1"/>
    </source>
</evidence>
<dbReference type="SUPFAM" id="SSF52540">
    <property type="entry name" value="P-loop containing nucleoside triphosphate hydrolases"/>
    <property type="match status" value="1"/>
</dbReference>
<dbReference type="Proteomes" id="UP000317494">
    <property type="component" value="Unassembled WGS sequence"/>
</dbReference>
<dbReference type="InterPro" id="IPR002035">
    <property type="entry name" value="VWF_A"/>
</dbReference>
<dbReference type="CDD" id="cd01450">
    <property type="entry name" value="vWFA_subfamily_ECM"/>
    <property type="match status" value="1"/>
</dbReference>
<dbReference type="Proteomes" id="UP000320475">
    <property type="component" value="Unassembled WGS sequence"/>
</dbReference>
<organism evidence="3 6">
    <name type="scientific">Synchytrium endobioticum</name>
    <dbReference type="NCBI Taxonomy" id="286115"/>
    <lineage>
        <taxon>Eukaryota</taxon>
        <taxon>Fungi</taxon>
        <taxon>Fungi incertae sedis</taxon>
        <taxon>Chytridiomycota</taxon>
        <taxon>Chytridiomycota incertae sedis</taxon>
        <taxon>Chytridiomycetes</taxon>
        <taxon>Synchytriales</taxon>
        <taxon>Synchytriaceae</taxon>
        <taxon>Synchytrium</taxon>
    </lineage>
</organism>
<dbReference type="EMBL" id="QEAM01000818">
    <property type="protein sequence ID" value="TPX34595.1"/>
    <property type="molecule type" value="Genomic_DNA"/>
</dbReference>
<keyword evidence="5" id="KW-1185">Reference proteome</keyword>
<feature type="compositionally biased region" description="Low complexity" evidence="1">
    <location>
        <begin position="634"/>
        <end position="648"/>
    </location>
</feature>
<accession>A0A507CAQ1</accession>
<gene>
    <name evidence="3" type="ORF">SeLEV6574_g08277</name>
    <name evidence="4" type="ORF">SeMB42_g07156</name>
</gene>
<dbReference type="AlphaFoldDB" id="A0A507CAQ1"/>
<dbReference type="PANTHER" id="PTHR24020:SF84">
    <property type="entry name" value="VWFA DOMAIN-CONTAINING PROTEIN"/>
    <property type="match status" value="1"/>
</dbReference>